<comment type="caution">
    <text evidence="2">The sequence shown here is derived from an EMBL/GenBank/DDBJ whole genome shotgun (WGS) entry which is preliminary data.</text>
</comment>
<dbReference type="Proteomes" id="UP000187609">
    <property type="component" value="Unassembled WGS sequence"/>
</dbReference>
<feature type="compositionally biased region" description="Polar residues" evidence="1">
    <location>
        <begin position="24"/>
        <end position="60"/>
    </location>
</feature>
<accession>A0A1J6JGP4</accession>
<evidence type="ECO:0000313" key="2">
    <source>
        <dbReference type="EMBL" id="OIT08839.1"/>
    </source>
</evidence>
<dbReference type="AlphaFoldDB" id="A0A1J6JGP4"/>
<dbReference type="EMBL" id="MJEQ01031899">
    <property type="protein sequence ID" value="OIT08839.1"/>
    <property type="molecule type" value="Genomic_DNA"/>
</dbReference>
<keyword evidence="3" id="KW-1185">Reference proteome</keyword>
<dbReference type="Gramene" id="OIT08839">
    <property type="protein sequence ID" value="OIT08839"/>
    <property type="gene ID" value="A4A49_56934"/>
</dbReference>
<feature type="non-terminal residue" evidence="2">
    <location>
        <position position="119"/>
    </location>
</feature>
<protein>
    <submittedName>
        <fullName evidence="2">Uncharacterized protein</fullName>
    </submittedName>
</protein>
<name>A0A1J6JGP4_NICAT</name>
<sequence length="119" mass="12951">MDHEDLFLLDTTTTTETTEGNDRGMSSDQTDQAAPSQEHVTTPESESETSILAPGNVTQEEQQDHMPQALPEPLNSQLSQLEHGAALPIVQPTPPVPLGRSARGVKPVIWLKDYYTGNS</sequence>
<gene>
    <name evidence="2" type="ORF">A4A49_56934</name>
</gene>
<proteinExistence type="predicted"/>
<evidence type="ECO:0000313" key="3">
    <source>
        <dbReference type="Proteomes" id="UP000187609"/>
    </source>
</evidence>
<reference evidence="2" key="1">
    <citation type="submission" date="2016-11" db="EMBL/GenBank/DDBJ databases">
        <title>The genome of Nicotiana attenuata.</title>
        <authorList>
            <person name="Xu S."/>
            <person name="Brockmoeller T."/>
            <person name="Gaquerel E."/>
            <person name="Navarro A."/>
            <person name="Kuhl H."/>
            <person name="Gase K."/>
            <person name="Ling Z."/>
            <person name="Zhou W."/>
            <person name="Kreitzer C."/>
            <person name="Stanke M."/>
            <person name="Tang H."/>
            <person name="Lyons E."/>
            <person name="Pandey P."/>
            <person name="Pandey S.P."/>
            <person name="Timmermann B."/>
            <person name="Baldwin I.T."/>
        </authorList>
    </citation>
    <scope>NUCLEOTIDE SEQUENCE [LARGE SCALE GENOMIC DNA]</scope>
    <source>
        <strain evidence="2">UT</strain>
    </source>
</reference>
<organism evidence="2 3">
    <name type="scientific">Nicotiana attenuata</name>
    <name type="common">Coyote tobacco</name>
    <dbReference type="NCBI Taxonomy" id="49451"/>
    <lineage>
        <taxon>Eukaryota</taxon>
        <taxon>Viridiplantae</taxon>
        <taxon>Streptophyta</taxon>
        <taxon>Embryophyta</taxon>
        <taxon>Tracheophyta</taxon>
        <taxon>Spermatophyta</taxon>
        <taxon>Magnoliopsida</taxon>
        <taxon>eudicotyledons</taxon>
        <taxon>Gunneridae</taxon>
        <taxon>Pentapetalae</taxon>
        <taxon>asterids</taxon>
        <taxon>lamiids</taxon>
        <taxon>Solanales</taxon>
        <taxon>Solanaceae</taxon>
        <taxon>Nicotianoideae</taxon>
        <taxon>Nicotianeae</taxon>
        <taxon>Nicotiana</taxon>
    </lineage>
</organism>
<evidence type="ECO:0000256" key="1">
    <source>
        <dbReference type="SAM" id="MobiDB-lite"/>
    </source>
</evidence>
<feature type="region of interest" description="Disordered" evidence="1">
    <location>
        <begin position="1"/>
        <end position="86"/>
    </location>
</feature>